<evidence type="ECO:0000256" key="2">
    <source>
        <dbReference type="ARBA" id="ARBA00022690"/>
    </source>
</evidence>
<dbReference type="Gene3D" id="3.30.497.10">
    <property type="entry name" value="Antithrombin, subunit I, domain 2"/>
    <property type="match status" value="1"/>
</dbReference>
<keyword evidence="8" id="KW-1185">Reference proteome</keyword>
<reference evidence="7 8" key="1">
    <citation type="submission" date="2015-08" db="EMBL/GenBank/DDBJ databases">
        <title>Ancestral chromatin configuration constrains chromatin evolution on differentiating sex chromosomes in Drosophila.</title>
        <authorList>
            <person name="Zhou Q."/>
            <person name="Bachtrog D."/>
        </authorList>
    </citation>
    <scope>NUCLEOTIDE SEQUENCE [LARGE SCALE GENOMIC DNA]</scope>
    <source>
        <tissue evidence="7">Whole larvae</tissue>
    </source>
</reference>
<dbReference type="PROSITE" id="PS00284">
    <property type="entry name" value="SERPIN"/>
    <property type="match status" value="1"/>
</dbReference>
<dbReference type="OrthoDB" id="671595at2759"/>
<organism evidence="7 8">
    <name type="scientific">Drosophila busckii</name>
    <name type="common">Fruit fly</name>
    <dbReference type="NCBI Taxonomy" id="30019"/>
    <lineage>
        <taxon>Eukaryota</taxon>
        <taxon>Metazoa</taxon>
        <taxon>Ecdysozoa</taxon>
        <taxon>Arthropoda</taxon>
        <taxon>Hexapoda</taxon>
        <taxon>Insecta</taxon>
        <taxon>Pterygota</taxon>
        <taxon>Neoptera</taxon>
        <taxon>Endopterygota</taxon>
        <taxon>Diptera</taxon>
        <taxon>Brachycera</taxon>
        <taxon>Muscomorpha</taxon>
        <taxon>Ephydroidea</taxon>
        <taxon>Drosophilidae</taxon>
        <taxon>Drosophila</taxon>
    </lineage>
</organism>
<dbReference type="SUPFAM" id="SSF56574">
    <property type="entry name" value="Serpins"/>
    <property type="match status" value="1"/>
</dbReference>
<dbReference type="OMA" id="MEGYQLR"/>
<evidence type="ECO:0000256" key="3">
    <source>
        <dbReference type="ARBA" id="ARBA00022900"/>
    </source>
</evidence>
<dbReference type="InterPro" id="IPR036186">
    <property type="entry name" value="Serpin_sf"/>
</dbReference>
<evidence type="ECO:0000256" key="4">
    <source>
        <dbReference type="RuleBase" id="RU000411"/>
    </source>
</evidence>
<name>A0A0M3QV07_DROBS</name>
<keyword evidence="5" id="KW-0732">Signal</keyword>
<dbReference type="STRING" id="30019.A0A0M3QV07"/>
<keyword evidence="3" id="KW-0722">Serine protease inhibitor</keyword>
<feature type="signal peptide" evidence="5">
    <location>
        <begin position="1"/>
        <end position="18"/>
    </location>
</feature>
<dbReference type="InterPro" id="IPR023796">
    <property type="entry name" value="Serpin_dom"/>
</dbReference>
<dbReference type="GO" id="GO:0004867">
    <property type="term" value="F:serine-type endopeptidase inhibitor activity"/>
    <property type="evidence" value="ECO:0007669"/>
    <property type="project" value="UniProtKB-KW"/>
</dbReference>
<evidence type="ECO:0000259" key="6">
    <source>
        <dbReference type="SMART" id="SM00093"/>
    </source>
</evidence>
<feature type="domain" description="Serpin" evidence="6">
    <location>
        <begin position="54"/>
        <end position="415"/>
    </location>
</feature>
<dbReference type="AlphaFoldDB" id="A0A0M3QV07"/>
<evidence type="ECO:0000313" key="8">
    <source>
        <dbReference type="Proteomes" id="UP000494163"/>
    </source>
</evidence>
<dbReference type="Gene3D" id="2.30.39.10">
    <property type="entry name" value="Alpha-1-antitrypsin, domain 1"/>
    <property type="match status" value="1"/>
</dbReference>
<dbReference type="PANTHER" id="PTHR11461:SF211">
    <property type="entry name" value="GH10112P-RELATED"/>
    <property type="match status" value="1"/>
</dbReference>
<dbReference type="InterPro" id="IPR042185">
    <property type="entry name" value="Serpin_sf_2"/>
</dbReference>
<keyword evidence="2" id="KW-0646">Protease inhibitor</keyword>
<dbReference type="Pfam" id="PF00079">
    <property type="entry name" value="Serpin"/>
    <property type="match status" value="1"/>
</dbReference>
<gene>
    <name evidence="7" type="ORF">Dbus_chr2Rg1132</name>
</gene>
<dbReference type="CDD" id="cd19601">
    <property type="entry name" value="serpin42Da-like"/>
    <property type="match status" value="1"/>
</dbReference>
<sequence>MFTVCVALSLLLLQLSHASLPPSPPVLNNSGHIMSNAESNNMAEYSRRLAIFSVNMYNKLSLMKPNENVVFSPFSIQSCAAMARLGAEGETAAELDRGLGLVSTDERQIAESFHQVISAYEKSDILRIANKIYVMQGYNLRAQFNELLSKQFLSGAENVDFSRNAEAAGKINTWVEQQTNHLIKDLVPASALDGFTRLVLVNAIHFKGNWVHEFPAHATRNDKFHLNNVDSIDVPMMNVKARFRYANLPNLDASALEMPYKDSDLSMLIVLPNTKTGLSQLEEKLRSTPISLITEQLRSTEVQVKLPKFKAEFQVELSEAFQQLGMTRMFSDNAQFGKMLTEPESLKVSAIIHKAFIDVNEQGTEAAAATGAVVRMKRSLISLAEPVVFHADHPFIYMLVHQQQVPLFMGSIVRLEGAAASACAAPGIEHDEF</sequence>
<dbReference type="Proteomes" id="UP000494163">
    <property type="component" value="Chromosome 2R"/>
</dbReference>
<accession>A0A0M3QV07</accession>
<dbReference type="SMR" id="A0A0M3QV07"/>
<dbReference type="InterPro" id="IPR042178">
    <property type="entry name" value="Serpin_sf_1"/>
</dbReference>
<feature type="chain" id="PRO_5005787985" evidence="5">
    <location>
        <begin position="19"/>
        <end position="433"/>
    </location>
</feature>
<evidence type="ECO:0000256" key="1">
    <source>
        <dbReference type="ARBA" id="ARBA00009500"/>
    </source>
</evidence>
<dbReference type="SMART" id="SM00093">
    <property type="entry name" value="SERPIN"/>
    <property type="match status" value="1"/>
</dbReference>
<dbReference type="InterPro" id="IPR023795">
    <property type="entry name" value="Serpin_CS"/>
</dbReference>
<proteinExistence type="inferred from homology"/>
<protein>
    <submittedName>
        <fullName evidence="7">Spn4</fullName>
    </submittedName>
</protein>
<dbReference type="PANTHER" id="PTHR11461">
    <property type="entry name" value="SERINE PROTEASE INHIBITOR, SERPIN"/>
    <property type="match status" value="1"/>
</dbReference>
<evidence type="ECO:0000313" key="7">
    <source>
        <dbReference type="EMBL" id="ALC41553.1"/>
    </source>
</evidence>
<comment type="similarity">
    <text evidence="1 4">Belongs to the serpin family.</text>
</comment>
<dbReference type="EMBL" id="CP012524">
    <property type="protein sequence ID" value="ALC41553.1"/>
    <property type="molecule type" value="Genomic_DNA"/>
</dbReference>
<dbReference type="InterPro" id="IPR000215">
    <property type="entry name" value="Serpin_fam"/>
</dbReference>
<dbReference type="GO" id="GO:0005615">
    <property type="term" value="C:extracellular space"/>
    <property type="evidence" value="ECO:0007669"/>
    <property type="project" value="InterPro"/>
</dbReference>
<evidence type="ECO:0000256" key="5">
    <source>
        <dbReference type="SAM" id="SignalP"/>
    </source>
</evidence>